<comment type="caution">
    <text evidence="3">The sequence shown here is derived from an EMBL/GenBank/DDBJ whole genome shotgun (WGS) entry which is preliminary data.</text>
</comment>
<evidence type="ECO:0000313" key="3">
    <source>
        <dbReference type="EMBL" id="RLE11056.1"/>
    </source>
</evidence>
<dbReference type="PROSITE" id="PS50994">
    <property type="entry name" value="INTEGRASE"/>
    <property type="match status" value="1"/>
</dbReference>
<dbReference type="AlphaFoldDB" id="A0A662DAH7"/>
<dbReference type="Pfam" id="PF00665">
    <property type="entry name" value="rve"/>
    <property type="match status" value="1"/>
</dbReference>
<dbReference type="Pfam" id="PF22483">
    <property type="entry name" value="Mu-transpos_C_2"/>
    <property type="match status" value="1"/>
</dbReference>
<evidence type="ECO:0000259" key="2">
    <source>
        <dbReference type="PROSITE" id="PS50994"/>
    </source>
</evidence>
<gene>
    <name evidence="3" type="ORF">DRI96_06900</name>
</gene>
<reference evidence="3 4" key="1">
    <citation type="submission" date="2018-06" db="EMBL/GenBank/DDBJ databases">
        <title>Extensive metabolic versatility and redundancy in microbially diverse, dynamic hydrothermal sediments.</title>
        <authorList>
            <person name="Dombrowski N."/>
            <person name="Teske A."/>
            <person name="Baker B.J."/>
        </authorList>
    </citation>
    <scope>NUCLEOTIDE SEQUENCE [LARGE SCALE GENOMIC DNA]</scope>
    <source>
        <strain evidence="3">B19_G9</strain>
    </source>
</reference>
<name>A0A662DAH7_UNCAE</name>
<dbReference type="EMBL" id="QMQB01000286">
    <property type="protein sequence ID" value="RLE11056.1"/>
    <property type="molecule type" value="Genomic_DNA"/>
</dbReference>
<organism evidence="3 4">
    <name type="scientific">Aerophobetes bacterium</name>
    <dbReference type="NCBI Taxonomy" id="2030807"/>
    <lineage>
        <taxon>Bacteria</taxon>
        <taxon>Candidatus Aerophobota</taxon>
    </lineage>
</organism>
<comment type="similarity">
    <text evidence="1">Belongs to the transposase IS21/IS408/IS1162 family.</text>
</comment>
<dbReference type="PANTHER" id="PTHR35004">
    <property type="entry name" value="TRANSPOSASE RV3428C-RELATED"/>
    <property type="match status" value="1"/>
</dbReference>
<dbReference type="GO" id="GO:0015074">
    <property type="term" value="P:DNA integration"/>
    <property type="evidence" value="ECO:0007669"/>
    <property type="project" value="InterPro"/>
</dbReference>
<dbReference type="InterPro" id="IPR054353">
    <property type="entry name" value="IstA-like_C"/>
</dbReference>
<feature type="domain" description="Integrase catalytic" evidence="2">
    <location>
        <begin position="110"/>
        <end position="285"/>
    </location>
</feature>
<sequence>MIGAAMYTTIKTLWERYKNKSKIARLTGHDWKTVAKMIKAIEEGKEYPKKKPHPRFLDSHKEKIIKWMEEGLTGVRIHEELQGMGVKVSYSTVKDYISKIRKRENIFVRVHTLPGEEAQVDFGYVGLTPDKKGKRRRTWVFNMRLSYSRLDYYEKVYDQRVETFIQCHIDAFKYFKGVPEYVKIDNLKAAILKANFYEPIYQKLYKDFAQHYGFSPHPCRVRKPNDKGKVESGIKYVKSNFFLGRKFKDGGDVDRKLRNWLEYTCNQRIHGTTRKIPRKVFELEEKQKLKPLPPKEFDMLKVGKRKVYHDCHIYVDYSYYSVPFEYVGKEVEIEVGKDLLKVYYQDRQIAVHTLLKGKGKFSTNKAHYPKYKMYSDTEYQEIYQVKMAKIGGYAEQLFFLIVEHRPRDWMRAVQGILSLCKSYPAKVIDLACKRALAYDVYQYSIIKNICHNGSYNMPVEFNTPQEENSYEYIES</sequence>
<proteinExistence type="inferred from homology"/>
<dbReference type="InterPro" id="IPR036397">
    <property type="entry name" value="RNaseH_sf"/>
</dbReference>
<dbReference type="SUPFAM" id="SSF53098">
    <property type="entry name" value="Ribonuclease H-like"/>
    <property type="match status" value="1"/>
</dbReference>
<dbReference type="Proteomes" id="UP000267654">
    <property type="component" value="Unassembled WGS sequence"/>
</dbReference>
<protein>
    <submittedName>
        <fullName evidence="3">IS21 family transposase</fullName>
    </submittedName>
</protein>
<accession>A0A662DAH7</accession>
<dbReference type="NCBIfam" id="NF033546">
    <property type="entry name" value="transpos_IS21"/>
    <property type="match status" value="1"/>
</dbReference>
<evidence type="ECO:0000313" key="4">
    <source>
        <dbReference type="Proteomes" id="UP000267654"/>
    </source>
</evidence>
<dbReference type="GO" id="GO:0003676">
    <property type="term" value="F:nucleic acid binding"/>
    <property type="evidence" value="ECO:0007669"/>
    <property type="project" value="InterPro"/>
</dbReference>
<dbReference type="Gene3D" id="3.30.420.10">
    <property type="entry name" value="Ribonuclease H-like superfamily/Ribonuclease H"/>
    <property type="match status" value="1"/>
</dbReference>
<dbReference type="InterPro" id="IPR012337">
    <property type="entry name" value="RNaseH-like_sf"/>
</dbReference>
<evidence type="ECO:0000256" key="1">
    <source>
        <dbReference type="ARBA" id="ARBA00009277"/>
    </source>
</evidence>
<dbReference type="InterPro" id="IPR001584">
    <property type="entry name" value="Integrase_cat-core"/>
</dbReference>